<dbReference type="SUPFAM" id="SSF48403">
    <property type="entry name" value="Ankyrin repeat"/>
    <property type="match status" value="1"/>
</dbReference>
<evidence type="ECO:0000256" key="2">
    <source>
        <dbReference type="ARBA" id="ARBA00023043"/>
    </source>
</evidence>
<dbReference type="PANTHER" id="PTHR24189:SF50">
    <property type="entry name" value="ANKYRIN REPEAT AND SOCS BOX PROTEIN 2"/>
    <property type="match status" value="1"/>
</dbReference>
<dbReference type="SMART" id="SM00248">
    <property type="entry name" value="ANK"/>
    <property type="match status" value="3"/>
</dbReference>
<reference evidence="4" key="2">
    <citation type="submission" date="2023-05" db="EMBL/GenBank/DDBJ databases">
        <authorList>
            <consortium name="Lawrence Berkeley National Laboratory"/>
            <person name="Steindorff A."/>
            <person name="Hensen N."/>
            <person name="Bonometti L."/>
            <person name="Westerberg I."/>
            <person name="Brannstrom I.O."/>
            <person name="Guillou S."/>
            <person name="Cros-Aarteil S."/>
            <person name="Calhoun S."/>
            <person name="Haridas S."/>
            <person name="Kuo A."/>
            <person name="Mondo S."/>
            <person name="Pangilinan J."/>
            <person name="Riley R."/>
            <person name="Labutti K."/>
            <person name="Andreopoulos B."/>
            <person name="Lipzen A."/>
            <person name="Chen C."/>
            <person name="Yanf M."/>
            <person name="Daum C."/>
            <person name="Ng V."/>
            <person name="Clum A."/>
            <person name="Ohm R."/>
            <person name="Martin F."/>
            <person name="Silar P."/>
            <person name="Natvig D."/>
            <person name="Lalanne C."/>
            <person name="Gautier V."/>
            <person name="Ament-Velasquez S.L."/>
            <person name="Kruys A."/>
            <person name="Hutchinson M.I."/>
            <person name="Powell A.J."/>
            <person name="Barry K."/>
            <person name="Miller A.N."/>
            <person name="Grigoriev I.V."/>
            <person name="Debuchy R."/>
            <person name="Gladieux P."/>
            <person name="Thoren M.H."/>
            <person name="Johannesson H."/>
        </authorList>
    </citation>
    <scope>NUCLEOTIDE SEQUENCE</scope>
    <source>
        <strain evidence="4">CBS 532.94</strain>
    </source>
</reference>
<dbReference type="InterPro" id="IPR002110">
    <property type="entry name" value="Ankyrin_rpt"/>
</dbReference>
<sequence length="197" mass="21334">MLAVADSHKDFFREDSHIRAKWLRLNSAFGHTGDARLTPLLCAIQGDRASTYELLLARGADPNAETEKFPFVPKPLYHRRITPLICAIHCTTTSRPSIVKALISAGARVNGVRSRTSPLTPPVRPLCEAVSAWHQSLEIVKLLIDNGADAKKRDDRGCGPLEALLDSTSVDVASLNDILSASSVNVAITGPAAYLLR</sequence>
<protein>
    <recommendedName>
        <fullName evidence="6">Ankyrin</fullName>
    </recommendedName>
</protein>
<dbReference type="Proteomes" id="UP001303760">
    <property type="component" value="Unassembled WGS sequence"/>
</dbReference>
<gene>
    <name evidence="4" type="ORF">C8A03DRAFT_39155</name>
</gene>
<dbReference type="EMBL" id="MU860647">
    <property type="protein sequence ID" value="KAK4233159.1"/>
    <property type="molecule type" value="Genomic_DNA"/>
</dbReference>
<comment type="caution">
    <text evidence="4">The sequence shown here is derived from an EMBL/GenBank/DDBJ whole genome shotgun (WGS) entry which is preliminary data.</text>
</comment>
<dbReference type="Pfam" id="PF00023">
    <property type="entry name" value="Ank"/>
    <property type="match status" value="2"/>
</dbReference>
<evidence type="ECO:0008006" key="6">
    <source>
        <dbReference type="Google" id="ProtNLM"/>
    </source>
</evidence>
<evidence type="ECO:0000313" key="4">
    <source>
        <dbReference type="EMBL" id="KAK4233159.1"/>
    </source>
</evidence>
<evidence type="ECO:0000256" key="1">
    <source>
        <dbReference type="ARBA" id="ARBA00022737"/>
    </source>
</evidence>
<keyword evidence="5" id="KW-1185">Reference proteome</keyword>
<proteinExistence type="predicted"/>
<keyword evidence="2 3" id="KW-0040">ANK repeat</keyword>
<dbReference type="PANTHER" id="PTHR24189">
    <property type="entry name" value="MYOTROPHIN"/>
    <property type="match status" value="1"/>
</dbReference>
<dbReference type="Gene3D" id="1.25.40.20">
    <property type="entry name" value="Ankyrin repeat-containing domain"/>
    <property type="match status" value="2"/>
</dbReference>
<feature type="repeat" description="ANK" evidence="3">
    <location>
        <begin position="35"/>
        <end position="67"/>
    </location>
</feature>
<accession>A0AAN7C0R6</accession>
<name>A0AAN7C0R6_9PEZI</name>
<dbReference type="InterPro" id="IPR036770">
    <property type="entry name" value="Ankyrin_rpt-contain_sf"/>
</dbReference>
<dbReference type="AlphaFoldDB" id="A0AAN7C0R6"/>
<organism evidence="4 5">
    <name type="scientific">Achaetomium macrosporum</name>
    <dbReference type="NCBI Taxonomy" id="79813"/>
    <lineage>
        <taxon>Eukaryota</taxon>
        <taxon>Fungi</taxon>
        <taxon>Dikarya</taxon>
        <taxon>Ascomycota</taxon>
        <taxon>Pezizomycotina</taxon>
        <taxon>Sordariomycetes</taxon>
        <taxon>Sordariomycetidae</taxon>
        <taxon>Sordariales</taxon>
        <taxon>Chaetomiaceae</taxon>
        <taxon>Achaetomium</taxon>
    </lineage>
</organism>
<evidence type="ECO:0000256" key="3">
    <source>
        <dbReference type="PROSITE-ProRule" id="PRU00023"/>
    </source>
</evidence>
<reference evidence="4" key="1">
    <citation type="journal article" date="2023" name="Mol. Phylogenet. Evol.">
        <title>Genome-scale phylogeny and comparative genomics of the fungal order Sordariales.</title>
        <authorList>
            <person name="Hensen N."/>
            <person name="Bonometti L."/>
            <person name="Westerberg I."/>
            <person name="Brannstrom I.O."/>
            <person name="Guillou S."/>
            <person name="Cros-Aarteil S."/>
            <person name="Calhoun S."/>
            <person name="Haridas S."/>
            <person name="Kuo A."/>
            <person name="Mondo S."/>
            <person name="Pangilinan J."/>
            <person name="Riley R."/>
            <person name="LaButti K."/>
            <person name="Andreopoulos B."/>
            <person name="Lipzen A."/>
            <person name="Chen C."/>
            <person name="Yan M."/>
            <person name="Daum C."/>
            <person name="Ng V."/>
            <person name="Clum A."/>
            <person name="Steindorff A."/>
            <person name="Ohm R.A."/>
            <person name="Martin F."/>
            <person name="Silar P."/>
            <person name="Natvig D.O."/>
            <person name="Lalanne C."/>
            <person name="Gautier V."/>
            <person name="Ament-Velasquez S.L."/>
            <person name="Kruys A."/>
            <person name="Hutchinson M.I."/>
            <person name="Powell A.J."/>
            <person name="Barry K."/>
            <person name="Miller A.N."/>
            <person name="Grigoriev I.V."/>
            <person name="Debuchy R."/>
            <person name="Gladieux P."/>
            <person name="Hiltunen Thoren M."/>
            <person name="Johannesson H."/>
        </authorList>
    </citation>
    <scope>NUCLEOTIDE SEQUENCE</scope>
    <source>
        <strain evidence="4">CBS 532.94</strain>
    </source>
</reference>
<dbReference type="InterPro" id="IPR050745">
    <property type="entry name" value="Multifunctional_regulatory"/>
</dbReference>
<evidence type="ECO:0000313" key="5">
    <source>
        <dbReference type="Proteomes" id="UP001303760"/>
    </source>
</evidence>
<keyword evidence="1" id="KW-0677">Repeat</keyword>
<dbReference type="PROSITE" id="PS50088">
    <property type="entry name" value="ANK_REPEAT"/>
    <property type="match status" value="1"/>
</dbReference>